<gene>
    <name evidence="1" type="ORF">EKPJFOCH_1025</name>
</gene>
<keyword evidence="2" id="KW-1185">Reference proteome</keyword>
<comment type="caution">
    <text evidence="1">The sequence shown here is derived from an EMBL/GenBank/DDBJ whole genome shotgun (WGS) entry which is preliminary data.</text>
</comment>
<sequence length="120" mass="13269">MRKSGVFLRNIGVIEPQTFAVRIAEFLRGIHATKTASCVEADTGISHKTVSKWLEGASSPSGNAYHRLIEVYGPELFCFISPDASPDSLQEAARICRQSRLERHAASIRQQLTDVREGRA</sequence>
<evidence type="ECO:0000313" key="1">
    <source>
        <dbReference type="EMBL" id="GJE54547.1"/>
    </source>
</evidence>
<accession>A0ABQ4TKG2</accession>
<name>A0ABQ4TKG2_9HYPH</name>
<organism evidence="1 2">
    <name type="scientific">Methylobacterium thuringiense</name>
    <dbReference type="NCBI Taxonomy" id="1003091"/>
    <lineage>
        <taxon>Bacteria</taxon>
        <taxon>Pseudomonadati</taxon>
        <taxon>Pseudomonadota</taxon>
        <taxon>Alphaproteobacteria</taxon>
        <taxon>Hyphomicrobiales</taxon>
        <taxon>Methylobacteriaceae</taxon>
        <taxon>Methylobacterium</taxon>
    </lineage>
</organism>
<reference evidence="1" key="1">
    <citation type="journal article" date="2021" name="Front. Microbiol.">
        <title>Comprehensive Comparative Genomics and Phenotyping of Methylobacterium Species.</title>
        <authorList>
            <person name="Alessa O."/>
            <person name="Ogura Y."/>
            <person name="Fujitani Y."/>
            <person name="Takami H."/>
            <person name="Hayashi T."/>
            <person name="Sahin N."/>
            <person name="Tani A."/>
        </authorList>
    </citation>
    <scope>NUCLEOTIDE SEQUENCE</scope>
    <source>
        <strain evidence="1">DSM 23674</strain>
    </source>
</reference>
<evidence type="ECO:0000313" key="2">
    <source>
        <dbReference type="Proteomes" id="UP001055101"/>
    </source>
</evidence>
<reference evidence="1" key="2">
    <citation type="submission" date="2021-08" db="EMBL/GenBank/DDBJ databases">
        <authorList>
            <person name="Tani A."/>
            <person name="Ola A."/>
            <person name="Ogura Y."/>
            <person name="Katsura K."/>
            <person name="Hayashi T."/>
        </authorList>
    </citation>
    <scope>NUCLEOTIDE SEQUENCE</scope>
    <source>
        <strain evidence="1">DSM 23674</strain>
    </source>
</reference>
<dbReference type="Proteomes" id="UP001055101">
    <property type="component" value="Unassembled WGS sequence"/>
</dbReference>
<dbReference type="EMBL" id="BPRA01000004">
    <property type="protein sequence ID" value="GJE54547.1"/>
    <property type="molecule type" value="Genomic_DNA"/>
</dbReference>
<evidence type="ECO:0008006" key="3">
    <source>
        <dbReference type="Google" id="ProtNLM"/>
    </source>
</evidence>
<protein>
    <recommendedName>
        <fullName evidence="3">HTH cro/C1-type domain-containing protein</fullName>
    </recommendedName>
</protein>
<proteinExistence type="predicted"/>